<evidence type="ECO:0000313" key="1">
    <source>
        <dbReference type="EMBL" id="VFU40311.1"/>
    </source>
</evidence>
<sequence length="64" mass="7263">MEHLYCNGIKNFMIGYLSFDNRCPSFGVSVVASNSWEKNSRKYASQMNTDINVEGMYVPSDTSQ</sequence>
<name>A0A6N2LHC4_SALVM</name>
<dbReference type="EMBL" id="CAADRP010001541">
    <property type="protein sequence ID" value="VFU40311.1"/>
    <property type="molecule type" value="Genomic_DNA"/>
</dbReference>
<dbReference type="AlphaFoldDB" id="A0A6N2LHC4"/>
<gene>
    <name evidence="1" type="ORF">SVIM_LOCUS230081</name>
</gene>
<proteinExistence type="predicted"/>
<protein>
    <submittedName>
        <fullName evidence="1">Uncharacterized protein</fullName>
    </submittedName>
</protein>
<organism evidence="1">
    <name type="scientific">Salix viminalis</name>
    <name type="common">Common osier</name>
    <name type="synonym">Basket willow</name>
    <dbReference type="NCBI Taxonomy" id="40686"/>
    <lineage>
        <taxon>Eukaryota</taxon>
        <taxon>Viridiplantae</taxon>
        <taxon>Streptophyta</taxon>
        <taxon>Embryophyta</taxon>
        <taxon>Tracheophyta</taxon>
        <taxon>Spermatophyta</taxon>
        <taxon>Magnoliopsida</taxon>
        <taxon>eudicotyledons</taxon>
        <taxon>Gunneridae</taxon>
        <taxon>Pentapetalae</taxon>
        <taxon>rosids</taxon>
        <taxon>fabids</taxon>
        <taxon>Malpighiales</taxon>
        <taxon>Salicaceae</taxon>
        <taxon>Saliceae</taxon>
        <taxon>Salix</taxon>
    </lineage>
</organism>
<accession>A0A6N2LHC4</accession>
<reference evidence="1" key="1">
    <citation type="submission" date="2019-03" db="EMBL/GenBank/DDBJ databases">
        <authorList>
            <person name="Mank J."/>
            <person name="Almeida P."/>
        </authorList>
    </citation>
    <scope>NUCLEOTIDE SEQUENCE</scope>
    <source>
        <strain evidence="1">78183</strain>
    </source>
</reference>